<dbReference type="Proteomes" id="UP001295444">
    <property type="component" value="Chromosome 06"/>
</dbReference>
<gene>
    <name evidence="1" type="ORF">PECUL_23A033546</name>
</gene>
<evidence type="ECO:0000313" key="2">
    <source>
        <dbReference type="Proteomes" id="UP001295444"/>
    </source>
</evidence>
<protein>
    <submittedName>
        <fullName evidence="1">Uncharacterized protein</fullName>
    </submittedName>
</protein>
<accession>A0AAD1WG08</accession>
<organism evidence="1 2">
    <name type="scientific">Pelobates cultripes</name>
    <name type="common">Western spadefoot toad</name>
    <dbReference type="NCBI Taxonomy" id="61616"/>
    <lineage>
        <taxon>Eukaryota</taxon>
        <taxon>Metazoa</taxon>
        <taxon>Chordata</taxon>
        <taxon>Craniata</taxon>
        <taxon>Vertebrata</taxon>
        <taxon>Euteleostomi</taxon>
        <taxon>Amphibia</taxon>
        <taxon>Batrachia</taxon>
        <taxon>Anura</taxon>
        <taxon>Pelobatoidea</taxon>
        <taxon>Pelobatidae</taxon>
        <taxon>Pelobates</taxon>
    </lineage>
</organism>
<reference evidence="1" key="1">
    <citation type="submission" date="2022-03" db="EMBL/GenBank/DDBJ databases">
        <authorList>
            <person name="Alioto T."/>
            <person name="Alioto T."/>
            <person name="Gomez Garrido J."/>
        </authorList>
    </citation>
    <scope>NUCLEOTIDE SEQUENCE</scope>
</reference>
<sequence>MTIFREPFGETFHKVRAVESGTIRTFRSIPSPPRPRVHAAALHHFRERACCGLADVTFRRAHAPPPLRLSEEPPGDVTESNRERLRFVADC</sequence>
<name>A0AAD1WG08_PELCU</name>
<proteinExistence type="predicted"/>
<evidence type="ECO:0000313" key="1">
    <source>
        <dbReference type="EMBL" id="CAH2302981.1"/>
    </source>
</evidence>
<dbReference type="AlphaFoldDB" id="A0AAD1WG08"/>
<dbReference type="EMBL" id="OW240917">
    <property type="protein sequence ID" value="CAH2302981.1"/>
    <property type="molecule type" value="Genomic_DNA"/>
</dbReference>
<keyword evidence="2" id="KW-1185">Reference proteome</keyword>